<dbReference type="InterPro" id="IPR010148">
    <property type="entry name" value="CRISPR-assoc_prot_CT1975"/>
</dbReference>
<reference evidence="1" key="1">
    <citation type="submission" date="2020-10" db="EMBL/GenBank/DDBJ databases">
        <authorList>
            <person name="Gilroy R."/>
        </authorList>
    </citation>
    <scope>NUCLEOTIDE SEQUENCE</scope>
    <source>
        <strain evidence="1">ChiSjej6B24-2974</strain>
    </source>
</reference>
<evidence type="ECO:0000313" key="2">
    <source>
        <dbReference type="Proteomes" id="UP000824260"/>
    </source>
</evidence>
<proteinExistence type="predicted"/>
<accession>A0A9D0ZNV5</accession>
<gene>
    <name evidence="1" type="primary">cas7e</name>
    <name evidence="1" type="ORF">IAA52_06510</name>
</gene>
<protein>
    <submittedName>
        <fullName evidence="1">Type I-E CRISPR-associated protein Cas7/Cse4/CasC</fullName>
    </submittedName>
</protein>
<dbReference type="NCBIfam" id="TIGR01869">
    <property type="entry name" value="casC_Cse4"/>
    <property type="match status" value="1"/>
</dbReference>
<sequence>MLIEIHMLKNYPPTCLNRDDTGTPKTCYFGGVQRGRISSQCLKRSWRTSALFETLRSRGWRSRNLPGMVSKELGDMPDKAIAHVKKLIIDLLKSDSKNAAKEGNGRKATSSANRGKKKEGITGQVVFFTSDEARFLADTIHSLWEKEAGESVEKFLEIKTDNIKKEVETIKARAITLDIALFGRMVTSEAFVNVEAAMQVAHAVSTHALDLESDYFAAVDDLLTGQDDARAGMLGDIDFDSCCYYQYASLDMDKLRENLKDSPEALARVDELIPVLLKVMALSNPSGKQNSFAGHVAPEVMLVEFKSDKIPLSYVNAFAKPVSRYSTQIVKDSADRLAQEVDLMDDFYALPVAHRAWMSLRSETAPRVCERFGSLADLADACAAWARE</sequence>
<dbReference type="Pfam" id="PF09344">
    <property type="entry name" value="Cas_CT1975"/>
    <property type="match status" value="1"/>
</dbReference>
<comment type="caution">
    <text evidence="1">The sequence shown here is derived from an EMBL/GenBank/DDBJ whole genome shotgun (WGS) entry which is preliminary data.</text>
</comment>
<dbReference type="AlphaFoldDB" id="A0A9D0ZNV5"/>
<evidence type="ECO:0000313" key="1">
    <source>
        <dbReference type="EMBL" id="HIQ82739.1"/>
    </source>
</evidence>
<reference evidence="1" key="2">
    <citation type="journal article" date="2021" name="PeerJ">
        <title>Extensive microbial diversity within the chicken gut microbiome revealed by metagenomics and culture.</title>
        <authorList>
            <person name="Gilroy R."/>
            <person name="Ravi A."/>
            <person name="Getino M."/>
            <person name="Pursley I."/>
            <person name="Horton D.L."/>
            <person name="Alikhan N.F."/>
            <person name="Baker D."/>
            <person name="Gharbi K."/>
            <person name="Hall N."/>
            <person name="Watson M."/>
            <person name="Adriaenssens E.M."/>
            <person name="Foster-Nyarko E."/>
            <person name="Jarju S."/>
            <person name="Secka A."/>
            <person name="Antonio M."/>
            <person name="Oren A."/>
            <person name="Chaudhuri R.R."/>
            <person name="La Ragione R."/>
            <person name="Hildebrand F."/>
            <person name="Pallen M.J."/>
        </authorList>
    </citation>
    <scope>NUCLEOTIDE SEQUENCE</scope>
    <source>
        <strain evidence="1">ChiSjej6B24-2974</strain>
    </source>
</reference>
<dbReference type="EMBL" id="DVFZ01000065">
    <property type="protein sequence ID" value="HIQ82739.1"/>
    <property type="molecule type" value="Genomic_DNA"/>
</dbReference>
<dbReference type="Proteomes" id="UP000824260">
    <property type="component" value="Unassembled WGS sequence"/>
</dbReference>
<name>A0A9D0ZNV5_9FIRM</name>
<organism evidence="1 2">
    <name type="scientific">Candidatus Pullichristensenella stercorigallinarum</name>
    <dbReference type="NCBI Taxonomy" id="2840909"/>
    <lineage>
        <taxon>Bacteria</taxon>
        <taxon>Bacillati</taxon>
        <taxon>Bacillota</taxon>
        <taxon>Clostridia</taxon>
        <taxon>Candidatus Pullichristensenella</taxon>
    </lineage>
</organism>